<dbReference type="GO" id="GO:0051537">
    <property type="term" value="F:2 iron, 2 sulfur cluster binding"/>
    <property type="evidence" value="ECO:0007669"/>
    <property type="project" value="UniProtKB-KW"/>
</dbReference>
<keyword evidence="9" id="KW-0808">Transferase</keyword>
<dbReference type="PANTHER" id="PTHR47354:SF1">
    <property type="entry name" value="CARNITINE MONOOXYGENASE REDUCTASE SUBUNIT"/>
    <property type="match status" value="1"/>
</dbReference>
<dbReference type="PROSITE" id="PS51085">
    <property type="entry name" value="2FE2S_FER_2"/>
    <property type="match status" value="1"/>
</dbReference>
<evidence type="ECO:0000313" key="9">
    <source>
        <dbReference type="EMBL" id="SEQ04185.1"/>
    </source>
</evidence>
<evidence type="ECO:0000256" key="5">
    <source>
        <dbReference type="ARBA" id="ARBA00023004"/>
    </source>
</evidence>
<dbReference type="AlphaFoldDB" id="A0A1H9CSN8"/>
<keyword evidence="5" id="KW-0408">Iron</keyword>
<keyword evidence="1" id="KW-0285">Flavoprotein</keyword>
<dbReference type="Pfam" id="PF00111">
    <property type="entry name" value="Fer2"/>
    <property type="match status" value="1"/>
</dbReference>
<dbReference type="PANTHER" id="PTHR47354">
    <property type="entry name" value="NADH OXIDOREDUCTASE HCR"/>
    <property type="match status" value="1"/>
</dbReference>
<name>A0A1H9CSN8_9GAMM</name>
<evidence type="ECO:0000256" key="1">
    <source>
        <dbReference type="ARBA" id="ARBA00022630"/>
    </source>
</evidence>
<feature type="domain" description="2Fe-2S ferredoxin-type" evidence="7">
    <location>
        <begin position="231"/>
        <end position="318"/>
    </location>
</feature>
<evidence type="ECO:0000313" key="10">
    <source>
        <dbReference type="Proteomes" id="UP000198749"/>
    </source>
</evidence>
<dbReference type="CDD" id="cd06185">
    <property type="entry name" value="PDR_like"/>
    <property type="match status" value="1"/>
</dbReference>
<dbReference type="PROSITE" id="PS51384">
    <property type="entry name" value="FAD_FR"/>
    <property type="match status" value="1"/>
</dbReference>
<dbReference type="STRING" id="355243.SAMN03080615_00143"/>
<dbReference type="InterPro" id="IPR001041">
    <property type="entry name" value="2Fe-2S_ferredoxin-type"/>
</dbReference>
<keyword evidence="3" id="KW-0479">Metal-binding</keyword>
<keyword evidence="2" id="KW-0001">2Fe-2S</keyword>
<evidence type="ECO:0000256" key="4">
    <source>
        <dbReference type="ARBA" id="ARBA00023002"/>
    </source>
</evidence>
<dbReference type="InterPro" id="IPR017938">
    <property type="entry name" value="Riboflavin_synthase-like_b-brl"/>
</dbReference>
<accession>A0A1H9CSN8</accession>
<dbReference type="CDD" id="cd00207">
    <property type="entry name" value="fer2"/>
    <property type="match status" value="1"/>
</dbReference>
<dbReference type="InterPro" id="IPR050415">
    <property type="entry name" value="MRET"/>
</dbReference>
<feature type="domain" description="FAD-binding FR-type" evidence="8">
    <location>
        <begin position="3"/>
        <end position="105"/>
    </location>
</feature>
<keyword evidence="9" id="KW-0489">Methyltransferase</keyword>
<sequence>MSEQLIDVVISKREDQADAVAVFELMAKDGNNLPAFDAGSHIDVHVTPDIVRQYSLSNDPDNSAVYRLGILNDPASRGGSVAIHKNFHTGAEIQISAPRNHFPLDLSAERTILVGGGIGITPMLTMAYTLRAAGKAFELHYCCRTRSSAGFLDELAAEFGDCVKLHFDDEGDGQRFDPQGAFAPVTADTHIYVCGPSGFMDWVISTAENAGFDKHNVHFEYFNADIDSSGKAFEVVAEQSGVSVMVGENQTIVEALEAAGIKVDVSCEQGVCGTCLCDVLEGTPDHKDKFLNEEEREDNDQIILCCSRAKSSKLVLDI</sequence>
<evidence type="ECO:0000259" key="8">
    <source>
        <dbReference type="PROSITE" id="PS51384"/>
    </source>
</evidence>
<keyword evidence="4" id="KW-0560">Oxidoreductase</keyword>
<protein>
    <submittedName>
        <fullName evidence="9">Vanillate O-demethylase ferredoxin subunit</fullName>
    </submittedName>
</protein>
<dbReference type="PROSITE" id="PS00197">
    <property type="entry name" value="2FE2S_FER_1"/>
    <property type="match status" value="1"/>
</dbReference>
<dbReference type="InterPro" id="IPR012675">
    <property type="entry name" value="Beta-grasp_dom_sf"/>
</dbReference>
<proteinExistence type="predicted"/>
<dbReference type="SUPFAM" id="SSF63380">
    <property type="entry name" value="Riboflavin synthase domain-like"/>
    <property type="match status" value="1"/>
</dbReference>
<evidence type="ECO:0000259" key="7">
    <source>
        <dbReference type="PROSITE" id="PS51085"/>
    </source>
</evidence>
<keyword evidence="10" id="KW-1185">Reference proteome</keyword>
<dbReference type="RefSeq" id="WP_091352616.1">
    <property type="nucleotide sequence ID" value="NZ_AP025284.1"/>
</dbReference>
<evidence type="ECO:0000256" key="3">
    <source>
        <dbReference type="ARBA" id="ARBA00022723"/>
    </source>
</evidence>
<dbReference type="InterPro" id="IPR036010">
    <property type="entry name" value="2Fe-2S_ferredoxin-like_sf"/>
</dbReference>
<organism evidence="9 10">
    <name type="scientific">Amphritea atlantica</name>
    <dbReference type="NCBI Taxonomy" id="355243"/>
    <lineage>
        <taxon>Bacteria</taxon>
        <taxon>Pseudomonadati</taxon>
        <taxon>Pseudomonadota</taxon>
        <taxon>Gammaproteobacteria</taxon>
        <taxon>Oceanospirillales</taxon>
        <taxon>Oceanospirillaceae</taxon>
        <taxon>Amphritea</taxon>
    </lineage>
</organism>
<dbReference type="InterPro" id="IPR039261">
    <property type="entry name" value="FNR_nucleotide-bd"/>
</dbReference>
<dbReference type="GO" id="GO:0032259">
    <property type="term" value="P:methylation"/>
    <property type="evidence" value="ECO:0007669"/>
    <property type="project" value="UniProtKB-KW"/>
</dbReference>
<keyword evidence="6" id="KW-0411">Iron-sulfur</keyword>
<dbReference type="OrthoDB" id="4258484at2"/>
<evidence type="ECO:0000256" key="6">
    <source>
        <dbReference type="ARBA" id="ARBA00023014"/>
    </source>
</evidence>
<dbReference type="GO" id="GO:0046872">
    <property type="term" value="F:metal ion binding"/>
    <property type="evidence" value="ECO:0007669"/>
    <property type="project" value="UniProtKB-KW"/>
</dbReference>
<dbReference type="InterPro" id="IPR017927">
    <property type="entry name" value="FAD-bd_FR_type"/>
</dbReference>
<dbReference type="GO" id="GO:0008168">
    <property type="term" value="F:methyltransferase activity"/>
    <property type="evidence" value="ECO:0007669"/>
    <property type="project" value="UniProtKB-KW"/>
</dbReference>
<dbReference type="InterPro" id="IPR006058">
    <property type="entry name" value="2Fe2S_fd_BS"/>
</dbReference>
<dbReference type="PRINTS" id="PR00409">
    <property type="entry name" value="PHDIOXRDTASE"/>
</dbReference>
<dbReference type="Gene3D" id="3.10.20.30">
    <property type="match status" value="1"/>
</dbReference>
<reference evidence="10" key="1">
    <citation type="submission" date="2016-10" db="EMBL/GenBank/DDBJ databases">
        <authorList>
            <person name="Varghese N."/>
            <person name="Submissions S."/>
        </authorList>
    </citation>
    <scope>NUCLEOTIDE SEQUENCE [LARGE SCALE GENOMIC DNA]</scope>
    <source>
        <strain evidence="10">DSM 18887</strain>
    </source>
</reference>
<dbReference type="SUPFAM" id="SSF54292">
    <property type="entry name" value="2Fe-2S ferredoxin-like"/>
    <property type="match status" value="1"/>
</dbReference>
<dbReference type="Gene3D" id="3.40.50.80">
    <property type="entry name" value="Nucleotide-binding domain of ferredoxin-NADP reductase (FNR) module"/>
    <property type="match status" value="1"/>
</dbReference>
<gene>
    <name evidence="9" type="ORF">SAMN03080615_00143</name>
</gene>
<dbReference type="Gene3D" id="2.40.30.10">
    <property type="entry name" value="Translation factors"/>
    <property type="match status" value="1"/>
</dbReference>
<dbReference type="GO" id="GO:0016491">
    <property type="term" value="F:oxidoreductase activity"/>
    <property type="evidence" value="ECO:0007669"/>
    <property type="project" value="UniProtKB-KW"/>
</dbReference>
<dbReference type="EMBL" id="FOGB01000001">
    <property type="protein sequence ID" value="SEQ04185.1"/>
    <property type="molecule type" value="Genomic_DNA"/>
</dbReference>
<dbReference type="SUPFAM" id="SSF52343">
    <property type="entry name" value="Ferredoxin reductase-like, C-terminal NADP-linked domain"/>
    <property type="match status" value="1"/>
</dbReference>
<evidence type="ECO:0000256" key="2">
    <source>
        <dbReference type="ARBA" id="ARBA00022714"/>
    </source>
</evidence>
<dbReference type="Proteomes" id="UP000198749">
    <property type="component" value="Unassembled WGS sequence"/>
</dbReference>